<evidence type="ECO:0000313" key="5">
    <source>
        <dbReference type="EMBL" id="SFS64134.1"/>
    </source>
</evidence>
<dbReference type="Proteomes" id="UP000199139">
    <property type="component" value="Unassembled WGS sequence"/>
</dbReference>
<dbReference type="Pfam" id="PF13514">
    <property type="entry name" value="AAA_27"/>
    <property type="match status" value="1"/>
</dbReference>
<reference evidence="5 6" key="1">
    <citation type="submission" date="2016-10" db="EMBL/GenBank/DDBJ databases">
        <authorList>
            <person name="de Groot N.N."/>
        </authorList>
    </citation>
    <scope>NUCLEOTIDE SEQUENCE [LARGE SCALE GENOMIC DNA]</scope>
    <source>
        <strain evidence="5 6">DSM 17074</strain>
    </source>
</reference>
<evidence type="ECO:0000313" key="6">
    <source>
        <dbReference type="Proteomes" id="UP000199139"/>
    </source>
</evidence>
<accession>A0A1I6RHK2</accession>
<sequence length="951" mass="112668">MRINTFTIYQFGKLVNKTYEINRESLIVISGQNESGKTHVRYFLTYMLVGLTKQELERFNYQPNHFFGGELTIQCDDKVFTLYRTDKLNHQLLVKDEQENDIPMDVFSQYVQRVNREFFDRIFHFDVLSIQKEQTDSPEQLGDLLLSLSMSGTDAIERTEKKLKKALERLFKKAGTNPELNQQLKTLESMEKQLKELKEKESGYHVLEQDIKEIEKSIDQLHDDIDEVKQQLFFYQTYQQLYHIIENYQVANRYLLEHSKPHVKREINKADVIAWHEKKRDLLQQVSYQQQLIERKKEKIKDSQTRLGEASFYQFLSTINDHESYWREQHHIFLQTKTELDRVMTAIQDEKRNIGLQLDDEMVQQLALPKENVAELDTMTTLYKELDDDLTSKQAELELLLSEGDSLSYERHQLEEALLNDYERQDIEDAIESLKRKHDRAITPKQLLPVFSLASGVLIMTFIALYVMNSFQPFIIIGLMMVYMISLVSLIYVKQRPKVSAREVPTQQEENQLQHYYQVLTRDETAKRKRDELTRDWLIFTRDVEVKEKEIKKQKERKTHVSRNIDRFKGRYPFLSHVVEPRYSAVLASVYQLKCLLEEKATLITSLTLREEKLKQFKQSIIDQCDITEQTSMEGMLKLVRHQYDEHKHARERHTELTEELRGLEDEAQQIEATLMPVVDALAEAYDAYHVKDFEAFIAQHEKVIHYKEMIQQKSEMKQKLELRFSPRALKSIFSEPLINERLLKEYLDEHEDKKQRLDDAHMSIMKQLATLKAEKQQMESSTSYRDLHYQFQMKREAFNQQANEWLMYKISYEQLLKTKRLFQASMLPGILDKASEVFRAVTNNRYHSIDYDDVSKQLFVTHGQGQLVAMELSQGTLDQLVIAIRLGVAMVLNQSIDLPFIIDDSFVHFDEGRKKRLLDYLSQEQRQSFYFTTAPKERLTDYQVIDLEVE</sequence>
<feature type="coiled-coil region" evidence="1">
    <location>
        <begin position="177"/>
        <end position="231"/>
    </location>
</feature>
<keyword evidence="2" id="KW-0472">Membrane</keyword>
<dbReference type="STRING" id="306541.SAMN05421668_106101"/>
<dbReference type="AlphaFoldDB" id="A0A1I6RHK2"/>
<evidence type="ECO:0000256" key="1">
    <source>
        <dbReference type="SAM" id="Coils"/>
    </source>
</evidence>
<dbReference type="OrthoDB" id="9764467at2"/>
<dbReference type="InterPro" id="IPR027417">
    <property type="entry name" value="P-loop_NTPase"/>
</dbReference>
<dbReference type="EMBL" id="BJWJ01000006">
    <property type="protein sequence ID" value="GEM03901.1"/>
    <property type="molecule type" value="Genomic_DNA"/>
</dbReference>
<evidence type="ECO:0000256" key="2">
    <source>
        <dbReference type="SAM" id="Phobius"/>
    </source>
</evidence>
<feature type="transmembrane region" description="Helical" evidence="2">
    <location>
        <begin position="474"/>
        <end position="493"/>
    </location>
</feature>
<dbReference type="Proteomes" id="UP000321773">
    <property type="component" value="Unassembled WGS sequence"/>
</dbReference>
<keyword evidence="7" id="KW-1185">Reference proteome</keyword>
<dbReference type="PANTHER" id="PTHR41259">
    <property type="entry name" value="DOUBLE-STRAND BREAK REPAIR RAD50 ATPASE, PUTATIVE-RELATED"/>
    <property type="match status" value="1"/>
</dbReference>
<gene>
    <name evidence="4" type="primary">yhaN</name>
    <name evidence="4" type="ORF">HMI01_08890</name>
    <name evidence="5" type="ORF">SAMN05421668_106101</name>
</gene>
<dbReference type="SUPFAM" id="SSF52540">
    <property type="entry name" value="P-loop containing nucleoside triphosphate hydrolases"/>
    <property type="match status" value="1"/>
</dbReference>
<evidence type="ECO:0000313" key="7">
    <source>
        <dbReference type="Proteomes" id="UP000321773"/>
    </source>
</evidence>
<protein>
    <submittedName>
        <fullName evidence="5">Uncharacterized protein YhaN</fullName>
    </submittedName>
</protein>
<feature type="domain" description="YhaN AAA" evidence="3">
    <location>
        <begin position="1"/>
        <end position="198"/>
    </location>
</feature>
<proteinExistence type="predicted"/>
<evidence type="ECO:0000259" key="3">
    <source>
        <dbReference type="Pfam" id="PF13514"/>
    </source>
</evidence>
<name>A0A1I6RHK2_9BACI</name>
<feature type="transmembrane region" description="Helical" evidence="2">
    <location>
        <begin position="447"/>
        <end position="468"/>
    </location>
</feature>
<evidence type="ECO:0000313" key="4">
    <source>
        <dbReference type="EMBL" id="GEM03901.1"/>
    </source>
</evidence>
<dbReference type="PANTHER" id="PTHR41259:SF1">
    <property type="entry name" value="DOUBLE-STRAND BREAK REPAIR RAD50 ATPASE, PUTATIVE-RELATED"/>
    <property type="match status" value="1"/>
</dbReference>
<dbReference type="InterPro" id="IPR038734">
    <property type="entry name" value="YhaN_AAA"/>
</dbReference>
<dbReference type="Gene3D" id="3.40.50.300">
    <property type="entry name" value="P-loop containing nucleotide triphosphate hydrolases"/>
    <property type="match status" value="2"/>
</dbReference>
<feature type="coiled-coil region" evidence="1">
    <location>
        <begin position="647"/>
        <end position="674"/>
    </location>
</feature>
<keyword evidence="2" id="KW-1133">Transmembrane helix</keyword>
<keyword evidence="2" id="KW-0812">Transmembrane</keyword>
<dbReference type="EMBL" id="FPAI01000006">
    <property type="protein sequence ID" value="SFS64134.1"/>
    <property type="molecule type" value="Genomic_DNA"/>
</dbReference>
<dbReference type="RefSeq" id="WP_089853320.1">
    <property type="nucleotide sequence ID" value="NZ_BJWJ01000006.1"/>
</dbReference>
<reference evidence="4 7" key="2">
    <citation type="submission" date="2019-07" db="EMBL/GenBank/DDBJ databases">
        <title>Whole genome shotgun sequence of Halolactibacillus miurensis NBRC 100873.</title>
        <authorList>
            <person name="Hosoyama A."/>
            <person name="Uohara A."/>
            <person name="Ohji S."/>
            <person name="Ichikawa N."/>
        </authorList>
    </citation>
    <scope>NUCLEOTIDE SEQUENCE [LARGE SCALE GENOMIC DNA]</scope>
    <source>
        <strain evidence="4 7">NBRC 100873</strain>
    </source>
</reference>
<organism evidence="5 6">
    <name type="scientific">Halolactibacillus miurensis</name>
    <dbReference type="NCBI Taxonomy" id="306541"/>
    <lineage>
        <taxon>Bacteria</taxon>
        <taxon>Bacillati</taxon>
        <taxon>Bacillota</taxon>
        <taxon>Bacilli</taxon>
        <taxon>Bacillales</taxon>
        <taxon>Bacillaceae</taxon>
        <taxon>Halolactibacillus</taxon>
    </lineage>
</organism>
<keyword evidence="1" id="KW-0175">Coiled coil</keyword>